<dbReference type="RefSeq" id="WP_126598455.1">
    <property type="nucleotide sequence ID" value="NZ_LR134510.1"/>
</dbReference>
<name>A0A448TSD7_9PAST</name>
<proteinExistence type="predicted"/>
<keyword evidence="2" id="KW-1185">Reference proteome</keyword>
<evidence type="ECO:0008006" key="3">
    <source>
        <dbReference type="Google" id="ProtNLM"/>
    </source>
</evidence>
<dbReference type="Proteomes" id="UP000279799">
    <property type="component" value="Chromosome"/>
</dbReference>
<reference evidence="1 2" key="1">
    <citation type="submission" date="2018-12" db="EMBL/GenBank/DDBJ databases">
        <authorList>
            <consortium name="Pathogen Informatics"/>
        </authorList>
    </citation>
    <scope>NUCLEOTIDE SEQUENCE [LARGE SCALE GENOMIC DNA]</scope>
    <source>
        <strain evidence="1 2">NCTC12871</strain>
    </source>
</reference>
<dbReference type="KEGG" id="adp:NCTC12871_00371"/>
<accession>A0A448TSD7</accession>
<protein>
    <recommendedName>
        <fullName evidence="3">Lipoprotein</fullName>
    </recommendedName>
</protein>
<dbReference type="PROSITE" id="PS51257">
    <property type="entry name" value="PROKAR_LIPOPROTEIN"/>
    <property type="match status" value="1"/>
</dbReference>
<dbReference type="AlphaFoldDB" id="A0A448TSD7"/>
<dbReference type="EMBL" id="LR134510">
    <property type="protein sequence ID" value="VEJ08947.1"/>
    <property type="molecule type" value="Genomic_DNA"/>
</dbReference>
<evidence type="ECO:0000313" key="1">
    <source>
        <dbReference type="EMBL" id="VEJ08947.1"/>
    </source>
</evidence>
<organism evidence="1 2">
    <name type="scientific">Actinobacillus delphinicola</name>
    <dbReference type="NCBI Taxonomy" id="51161"/>
    <lineage>
        <taxon>Bacteria</taxon>
        <taxon>Pseudomonadati</taxon>
        <taxon>Pseudomonadota</taxon>
        <taxon>Gammaproteobacteria</taxon>
        <taxon>Pasteurellales</taxon>
        <taxon>Pasteurellaceae</taxon>
        <taxon>Actinobacillus</taxon>
    </lineage>
</organism>
<gene>
    <name evidence="1" type="ORF">NCTC12871_00371</name>
</gene>
<sequence>MHFKHLLKGLTITTPILATAVLTACHDNTNIAGKYVNSDNPKQILDVLNEGRYQDDKEFLFIENMHCGSIRKRTGVKLVKDKFITMGDYFTRGGDKIGSINGDDITIYDSKCKPVIYEKVQDYNREDQEKIEERESILQRNAYIEANGG</sequence>
<evidence type="ECO:0000313" key="2">
    <source>
        <dbReference type="Proteomes" id="UP000279799"/>
    </source>
</evidence>